<comment type="cofactor">
    <cofactor evidence="1 14">
        <name>FAD</name>
        <dbReference type="ChEBI" id="CHEBI:57692"/>
    </cofactor>
</comment>
<feature type="binding site" evidence="15">
    <location>
        <position position="872"/>
    </location>
    <ligand>
        <name>Mo-molybdopterin</name>
        <dbReference type="ChEBI" id="CHEBI:71302"/>
    </ligand>
    <ligandPart>
        <name>Mo</name>
        <dbReference type="ChEBI" id="CHEBI:28685"/>
    </ligandPart>
</feature>
<dbReference type="SUPFAM" id="SSF56176">
    <property type="entry name" value="FAD-binding/transporter-associated domain-like"/>
    <property type="match status" value="1"/>
</dbReference>
<dbReference type="STRING" id="188477.A0A433TFU5"/>
<dbReference type="Gene3D" id="3.30.390.50">
    <property type="entry name" value="CO dehydrogenase flavoprotein, C-terminal domain"/>
    <property type="match status" value="1"/>
</dbReference>
<dbReference type="GO" id="GO:0016491">
    <property type="term" value="F:oxidoreductase activity"/>
    <property type="evidence" value="ECO:0007669"/>
    <property type="project" value="UniProtKB-KW"/>
</dbReference>
<dbReference type="InterPro" id="IPR016208">
    <property type="entry name" value="Ald_Oxase/xanthine_DH-like"/>
</dbReference>
<proteinExistence type="inferred from homology"/>
<dbReference type="Gene3D" id="1.10.150.120">
    <property type="entry name" value="[2Fe-2S]-binding domain"/>
    <property type="match status" value="1"/>
</dbReference>
<comment type="cofactor">
    <cofactor evidence="15">
        <name>[2Fe-2S] cluster</name>
        <dbReference type="ChEBI" id="CHEBI:190135"/>
    </cofactor>
    <text evidence="15">Binds 2 [2Fe-2S] clusters.</text>
</comment>
<evidence type="ECO:0000256" key="4">
    <source>
        <dbReference type="ARBA" id="ARBA00022630"/>
    </source>
</evidence>
<comment type="similarity">
    <text evidence="2">Belongs to the xanthine dehydrogenase family.</text>
</comment>
<evidence type="ECO:0000313" key="18">
    <source>
        <dbReference type="Proteomes" id="UP000271974"/>
    </source>
</evidence>
<dbReference type="InterPro" id="IPR002888">
    <property type="entry name" value="2Fe-2S-bd"/>
</dbReference>
<dbReference type="Pfam" id="PF01799">
    <property type="entry name" value="Fer2_2"/>
    <property type="match status" value="1"/>
</dbReference>
<dbReference type="SUPFAM" id="SSF55447">
    <property type="entry name" value="CO dehydrogenase flavoprotein C-terminal domain-like"/>
    <property type="match status" value="1"/>
</dbReference>
<dbReference type="InterPro" id="IPR016167">
    <property type="entry name" value="FAD-bd_PCMH_sub1"/>
</dbReference>
<feature type="binding site" evidence="15">
    <location>
        <position position="144"/>
    </location>
    <ligand>
        <name>[2Fe-2S] cluster</name>
        <dbReference type="ChEBI" id="CHEBI:190135"/>
        <label>1</label>
    </ligand>
</feature>
<dbReference type="InterPro" id="IPR016166">
    <property type="entry name" value="FAD-bd_PCMH"/>
</dbReference>
<feature type="domain" description="FAD-binding PCMH-type" evidence="16">
    <location>
        <begin position="311"/>
        <end position="493"/>
    </location>
</feature>
<keyword evidence="11" id="KW-0520">NAD</keyword>
<evidence type="ECO:0000256" key="15">
    <source>
        <dbReference type="PIRSR" id="PIRSR000127-3"/>
    </source>
</evidence>
<dbReference type="InterPro" id="IPR036010">
    <property type="entry name" value="2Fe-2S_ferredoxin-like_sf"/>
</dbReference>
<keyword evidence="8" id="KW-0560">Oxidoreductase</keyword>
<dbReference type="CDD" id="cd00207">
    <property type="entry name" value="fer2"/>
    <property type="match status" value="1"/>
</dbReference>
<keyword evidence="18" id="KW-1185">Reference proteome</keyword>
<dbReference type="Gene3D" id="3.90.1170.50">
    <property type="entry name" value="Aldehyde oxidase/xanthine dehydrogenase, a/b hammerhead"/>
    <property type="match status" value="1"/>
</dbReference>
<dbReference type="Pfam" id="PF03450">
    <property type="entry name" value="CO_deh_flav_C"/>
    <property type="match status" value="1"/>
</dbReference>
<dbReference type="SMART" id="SM01092">
    <property type="entry name" value="CO_deh_flav_C"/>
    <property type="match status" value="1"/>
</dbReference>
<dbReference type="Pfam" id="PF01315">
    <property type="entry name" value="Ald_Xan_dh_C"/>
    <property type="match status" value="1"/>
</dbReference>
<keyword evidence="6 15" id="KW-0479">Metal-binding</keyword>
<dbReference type="FunFam" id="3.10.20.30:FF:000012">
    <property type="entry name" value="Xanthine dehydrogenase/oxidase"/>
    <property type="match status" value="1"/>
</dbReference>
<dbReference type="InterPro" id="IPR002346">
    <property type="entry name" value="Mopterin_DH_FAD-bd"/>
</dbReference>
<dbReference type="InterPro" id="IPR000674">
    <property type="entry name" value="Ald_Oxase/Xan_DH_a/b"/>
</dbReference>
<dbReference type="PANTHER" id="PTHR45444">
    <property type="entry name" value="XANTHINE DEHYDROGENASE"/>
    <property type="match status" value="1"/>
</dbReference>
<dbReference type="GO" id="GO:0005506">
    <property type="term" value="F:iron ion binding"/>
    <property type="evidence" value="ECO:0007669"/>
    <property type="project" value="InterPro"/>
</dbReference>
<dbReference type="InterPro" id="IPR036318">
    <property type="entry name" value="FAD-bd_PCMH-like_sf"/>
</dbReference>
<evidence type="ECO:0000256" key="10">
    <source>
        <dbReference type="ARBA" id="ARBA00023014"/>
    </source>
</evidence>
<evidence type="ECO:0000256" key="2">
    <source>
        <dbReference type="ARBA" id="ARBA00006849"/>
    </source>
</evidence>
<dbReference type="FunFam" id="3.30.365.10:FF:000008">
    <property type="entry name" value="Aldehyde oxidase1"/>
    <property type="match status" value="1"/>
</dbReference>
<dbReference type="SUPFAM" id="SSF47741">
    <property type="entry name" value="CO dehydrogenase ISP C-domain like"/>
    <property type="match status" value="1"/>
</dbReference>
<protein>
    <recommendedName>
        <fullName evidence="16">FAD-binding PCMH-type domain-containing protein</fullName>
    </recommendedName>
</protein>
<feature type="binding site" evidence="15">
    <location>
        <position position="166"/>
    </location>
    <ligand>
        <name>[2Fe-2S] cluster</name>
        <dbReference type="ChEBI" id="CHEBI:190135"/>
        <label>1</label>
    </ligand>
</feature>
<evidence type="ECO:0000256" key="13">
    <source>
        <dbReference type="PIRSR" id="PIRSR000127-1"/>
    </source>
</evidence>
<dbReference type="PANTHER" id="PTHR45444:SF3">
    <property type="entry name" value="XANTHINE DEHYDROGENASE"/>
    <property type="match status" value="1"/>
</dbReference>
<dbReference type="Gene3D" id="3.30.43.10">
    <property type="entry name" value="Uridine Diphospho-n-acetylenolpyruvylglucosamine Reductase, domain 2"/>
    <property type="match status" value="1"/>
</dbReference>
<feature type="binding site" evidence="15">
    <location>
        <position position="243"/>
    </location>
    <ligand>
        <name>[2Fe-2S] cluster</name>
        <dbReference type="ChEBI" id="CHEBI:190135"/>
        <label>2</label>
    </ligand>
</feature>
<organism evidence="17 18">
    <name type="scientific">Elysia chlorotica</name>
    <name type="common">Eastern emerald elysia</name>
    <name type="synonym">Sea slug</name>
    <dbReference type="NCBI Taxonomy" id="188477"/>
    <lineage>
        <taxon>Eukaryota</taxon>
        <taxon>Metazoa</taxon>
        <taxon>Spiralia</taxon>
        <taxon>Lophotrochozoa</taxon>
        <taxon>Mollusca</taxon>
        <taxon>Gastropoda</taxon>
        <taxon>Heterobranchia</taxon>
        <taxon>Euthyneura</taxon>
        <taxon>Panpulmonata</taxon>
        <taxon>Sacoglossa</taxon>
        <taxon>Placobranchoidea</taxon>
        <taxon>Plakobranchidae</taxon>
        <taxon>Elysia</taxon>
    </lineage>
</organism>
<evidence type="ECO:0000256" key="6">
    <source>
        <dbReference type="ARBA" id="ARBA00022723"/>
    </source>
</evidence>
<dbReference type="InterPro" id="IPR046867">
    <property type="entry name" value="AldOxase/xan_DH_MoCoBD2"/>
</dbReference>
<keyword evidence="3 15" id="KW-0500">Molybdenum</keyword>
<dbReference type="InterPro" id="IPR036683">
    <property type="entry name" value="CO_DH_flav_C_dom_sf"/>
</dbReference>
<evidence type="ECO:0000313" key="17">
    <source>
        <dbReference type="EMBL" id="RUS80468.1"/>
    </source>
</evidence>
<feature type="binding site" evidence="15">
    <location>
        <position position="209"/>
    </location>
    <ligand>
        <name>[2Fe-2S] cluster</name>
        <dbReference type="ChEBI" id="CHEBI:190135"/>
        <label>2</label>
    </ligand>
</feature>
<dbReference type="InterPro" id="IPR037165">
    <property type="entry name" value="AldOxase/xan_DH_Mopterin-bd_sf"/>
</dbReference>
<keyword evidence="5 15" id="KW-0001">2Fe-2S</keyword>
<keyword evidence="9 15" id="KW-0408">Iron</keyword>
<evidence type="ECO:0000256" key="8">
    <source>
        <dbReference type="ARBA" id="ARBA00023002"/>
    </source>
</evidence>
<gene>
    <name evidence="17" type="ORF">EGW08_011784</name>
</gene>
<dbReference type="OrthoDB" id="8300278at2759"/>
<dbReference type="Pfam" id="PF00941">
    <property type="entry name" value="FAD_binding_5"/>
    <property type="match status" value="1"/>
</dbReference>
<dbReference type="GO" id="GO:0051537">
    <property type="term" value="F:2 iron, 2 sulfur cluster binding"/>
    <property type="evidence" value="ECO:0007669"/>
    <property type="project" value="UniProtKB-KW"/>
</dbReference>
<feature type="binding site" evidence="15">
    <location>
        <position position="1148"/>
    </location>
    <ligand>
        <name>Mo-molybdopterin</name>
        <dbReference type="ChEBI" id="CHEBI:71302"/>
    </ligand>
    <ligandPart>
        <name>Mo</name>
        <dbReference type="ChEBI" id="CHEBI:28685"/>
    </ligandPart>
</feature>
<dbReference type="Gene3D" id="3.10.20.30">
    <property type="match status" value="1"/>
</dbReference>
<feature type="active site" description="Proton acceptor" evidence="13">
    <location>
        <position position="1321"/>
    </location>
</feature>
<dbReference type="SUPFAM" id="SSF56003">
    <property type="entry name" value="Molybdenum cofactor-binding domain"/>
    <property type="match status" value="1"/>
</dbReference>
<evidence type="ECO:0000256" key="9">
    <source>
        <dbReference type="ARBA" id="ARBA00023004"/>
    </source>
</evidence>
<dbReference type="InterPro" id="IPR001041">
    <property type="entry name" value="2Fe-2S_ferredoxin-type"/>
</dbReference>
<feature type="binding site" evidence="15">
    <location>
        <position position="136"/>
    </location>
    <ligand>
        <name>[2Fe-2S] cluster</name>
        <dbReference type="ChEBI" id="CHEBI:190135"/>
        <label>1</label>
    </ligand>
</feature>
<dbReference type="InterPro" id="IPR012675">
    <property type="entry name" value="Beta-grasp_dom_sf"/>
</dbReference>
<keyword evidence="10 15" id="KW-0411">Iron-sulfur</keyword>
<dbReference type="InterPro" id="IPR036884">
    <property type="entry name" value="2Fe-2S-bd_dom_sf"/>
</dbReference>
<keyword evidence="7 14" id="KW-0274">FAD</keyword>
<feature type="binding site" evidence="15">
    <location>
        <position position="841"/>
    </location>
    <ligand>
        <name>Mo-molybdopterin</name>
        <dbReference type="ChEBI" id="CHEBI:71302"/>
    </ligand>
    <ligandPart>
        <name>Mo</name>
        <dbReference type="ChEBI" id="CHEBI:28685"/>
    </ligandPart>
</feature>
<dbReference type="InterPro" id="IPR005107">
    <property type="entry name" value="CO_DH_flav_C"/>
</dbReference>
<dbReference type="Proteomes" id="UP000271974">
    <property type="component" value="Unassembled WGS sequence"/>
</dbReference>
<dbReference type="PROSITE" id="PS51387">
    <property type="entry name" value="FAD_PCMH"/>
    <property type="match status" value="1"/>
</dbReference>
<sequence length="1377" mass="150418">MPCRTFSTKPKAIQFSTQDLNPVQGRKEFQGFDWYSKNMHRGGSNLKAHATPQLSCPLCSANHVPLQGSLTDGVYACTCESCGHFFKFRAVQDVRTSAVFTLNGKKYTVGNEYPPSTTLNTFLRRNGFLKGTKGMCYEGGCGVCLVSVTLYAPILMQQMHYTVNSCLLELFACDGMKITTIEGLGDPRHGLHPIQEQLAKHDGAQCGYCSSSMVMNMYGLLKSKAKPTVADVEDQFDATVCRCTGYRPILDAMKTFCVDAPSHLKKAVVDIEDFDAKLCKKTGNVCAGHCHDNNGTNGGSCENETSRSVHIVGSTAQWLKPTSVVELLGLLKKHSQDNYRLVFGNTGCGVYPKYSAANYDILIDTRHVMTLYGIDFDPVIVLGSNLSLHNLWELFDRTSTDPSIPYGRAFSEHIKYIAASGIRNMACWAGNVMLKHLEPSFPSDIFLLLESVGTKLIILDGDGNRSEVTMPDFLKLDMKGKVIAAMALPTYDTQDIYIRTYKQGLRLQQCVAYVNAAFNFQLDAKSNYTVKTKPTILFGGISATMIHFSATENYLTGKALGDPLVLKGALKTLEEEIKPEPAFFNPQYRKSLALSLFYKFVLDVCKVKASAAYVSGGTGLTRTPVVGTQDYGTRPEEYPLTQAMPKTTAAYLTSGVAQYVDDVNGPPGLLFAVPVLSTIGCGSLDTVDASQALEMPGVVAFLKASDIPSGGVNNWRPLGLFGGQVEELLSSGPILYAGQPIGIIVADYRETATAAAAKVKVTYKDVKKPIVTIEDAIKQKSFHPNPEPWKIGDAKKAIAEAPHQISGQIKCGEQYHFHMETQSCLCVPTDDGGVEVLASTQWLDGVLEVVAQVLGLKQSQVTVENRRLGGGFGGKITQNFLVSGLCALASGSLGLPVKMHLDIHTNMKMCALRMAYLLGYQIGFDDNGKLLGINADVYADLGFGTAEGDGSIYAWLDNAYFCPNWLVNTHPLKTNKALATACRAPGSTPAIFFMESMIEHVARYLGKDEVAVRQANLYVNGQKTITERTLQYCTLQDVVKQHITDVNYAQRKADVEQFNKNNRWKKRGLALMPNMFGISWAGGTYTTQLMVYHGDGSVAIAHGGIDMGQGINTKVMQVCAYELKIPMDKIRVKKSSTVNNANSTTSGGSITSELACQGVIECCAILQKRMAPVKATMPDSTWEDLVKKCFDSQIDMTVSYMTAPPNKGYQYMTFSAASVEAEIDVLTGQYQFRQMDMLYDCGESMNPELDIGQAEGGFVMGMGYHLTEEIVYDPNTGEILNAGTWNYKPPMPKDLPMNFNFKFQRNRPNPVGVLRSKAIAEPSLTMASGALLAVKHAIEAARADAGHTEYFALDAPATPEKVQLLCMSSTDDFTFGK</sequence>
<dbReference type="InterPro" id="IPR006058">
    <property type="entry name" value="2Fe2S_fd_BS"/>
</dbReference>
<dbReference type="SMART" id="SM01008">
    <property type="entry name" value="Ald_Xan_dh_C"/>
    <property type="match status" value="1"/>
</dbReference>
<feature type="binding site" evidence="15">
    <location>
        <position position="206"/>
    </location>
    <ligand>
        <name>[2Fe-2S] cluster</name>
        <dbReference type="ChEBI" id="CHEBI:190135"/>
        <label>2</label>
    </ligand>
</feature>
<dbReference type="SUPFAM" id="SSF54292">
    <property type="entry name" value="2Fe-2S ferredoxin-like"/>
    <property type="match status" value="1"/>
</dbReference>
<dbReference type="InterPro" id="IPR008274">
    <property type="entry name" value="AldOxase/xan_DH_MoCoBD1"/>
</dbReference>
<keyword evidence="4" id="KW-0285">Flavoprotein</keyword>
<dbReference type="Gene3D" id="3.30.365.10">
    <property type="entry name" value="Aldehyde oxidase/xanthine dehydrogenase, molybdopterin binding domain"/>
    <property type="match status" value="4"/>
</dbReference>
<evidence type="ECO:0000259" key="16">
    <source>
        <dbReference type="PROSITE" id="PS51387"/>
    </source>
</evidence>
<comment type="cofactor">
    <cofactor evidence="12">
        <name>[2Fe-2S] cluster</name>
        <dbReference type="ChEBI" id="CHEBI:190135"/>
    </cofactor>
</comment>
<accession>A0A433TFU5</accession>
<feature type="binding site" evidence="15">
    <location>
        <position position="141"/>
    </location>
    <ligand>
        <name>[2Fe-2S] cluster</name>
        <dbReference type="ChEBI" id="CHEBI:190135"/>
        <label>1</label>
    </ligand>
</feature>
<dbReference type="GO" id="GO:0071949">
    <property type="term" value="F:FAD binding"/>
    <property type="evidence" value="ECO:0007669"/>
    <property type="project" value="InterPro"/>
</dbReference>
<reference evidence="17 18" key="1">
    <citation type="submission" date="2019-01" db="EMBL/GenBank/DDBJ databases">
        <title>A draft genome assembly of the solar-powered sea slug Elysia chlorotica.</title>
        <authorList>
            <person name="Cai H."/>
            <person name="Li Q."/>
            <person name="Fang X."/>
            <person name="Li J."/>
            <person name="Curtis N.E."/>
            <person name="Altenburger A."/>
            <person name="Shibata T."/>
            <person name="Feng M."/>
            <person name="Maeda T."/>
            <person name="Schwartz J.A."/>
            <person name="Shigenobu S."/>
            <person name="Lundholm N."/>
            <person name="Nishiyama T."/>
            <person name="Yang H."/>
            <person name="Hasebe M."/>
            <person name="Li S."/>
            <person name="Pierce S.K."/>
            <person name="Wang J."/>
        </authorList>
    </citation>
    <scope>NUCLEOTIDE SEQUENCE [LARGE SCALE GENOMIC DNA]</scope>
    <source>
        <strain evidence="17">EC2010</strain>
        <tissue evidence="17">Whole organism of an adult</tissue>
    </source>
</reference>
<feature type="binding site" evidence="14">
    <location>
        <position position="502"/>
    </location>
    <ligand>
        <name>FAD</name>
        <dbReference type="ChEBI" id="CHEBI:57692"/>
    </ligand>
</feature>
<evidence type="ECO:0000256" key="3">
    <source>
        <dbReference type="ARBA" id="ARBA00022505"/>
    </source>
</evidence>
<feature type="binding site" evidence="15">
    <location>
        <position position="983"/>
    </location>
    <ligand>
        <name>Mo-molybdopterin</name>
        <dbReference type="ChEBI" id="CHEBI:71302"/>
    </ligand>
    <ligandPart>
        <name>Mo</name>
        <dbReference type="ChEBI" id="CHEBI:28685"/>
    </ligandPart>
</feature>
<comment type="cofactor">
    <cofactor evidence="15">
        <name>Mo-molybdopterin</name>
        <dbReference type="ChEBI" id="CHEBI:71302"/>
    </cofactor>
    <text evidence="15">Binds 1 Mo-molybdopterin (Mo-MPT) cofactor per subunit.</text>
</comment>
<evidence type="ECO:0000256" key="5">
    <source>
        <dbReference type="ARBA" id="ARBA00022714"/>
    </source>
</evidence>
<dbReference type="EMBL" id="RQTK01000390">
    <property type="protein sequence ID" value="RUS80468.1"/>
    <property type="molecule type" value="Genomic_DNA"/>
</dbReference>
<dbReference type="PIRSF" id="PIRSF000127">
    <property type="entry name" value="Xanthine_DH"/>
    <property type="match status" value="1"/>
</dbReference>
<evidence type="ECO:0000256" key="7">
    <source>
        <dbReference type="ARBA" id="ARBA00022827"/>
    </source>
</evidence>
<dbReference type="Gene3D" id="3.30.465.10">
    <property type="match status" value="1"/>
</dbReference>
<dbReference type="PROSITE" id="PS00197">
    <property type="entry name" value="2FE2S_FER_1"/>
    <property type="match status" value="1"/>
</dbReference>
<dbReference type="InterPro" id="IPR036856">
    <property type="entry name" value="Ald_Oxase/Xan_DH_a/b_sf"/>
</dbReference>
<evidence type="ECO:0000256" key="12">
    <source>
        <dbReference type="ARBA" id="ARBA00034078"/>
    </source>
</evidence>
<evidence type="ECO:0000256" key="1">
    <source>
        <dbReference type="ARBA" id="ARBA00001974"/>
    </source>
</evidence>
<dbReference type="InterPro" id="IPR016169">
    <property type="entry name" value="FAD-bd_PCMH_sub2"/>
</dbReference>
<dbReference type="FunFam" id="3.30.365.10:FF:000001">
    <property type="entry name" value="Xanthine dehydrogenase oxidase"/>
    <property type="match status" value="1"/>
</dbReference>
<dbReference type="Pfam" id="PF20256">
    <property type="entry name" value="MoCoBD_2"/>
    <property type="match status" value="1"/>
</dbReference>
<comment type="caution">
    <text evidence="17">The sequence shown here is derived from an EMBL/GenBank/DDBJ whole genome shotgun (WGS) entry which is preliminary data.</text>
</comment>
<dbReference type="Pfam" id="PF02738">
    <property type="entry name" value="MoCoBD_1"/>
    <property type="match status" value="1"/>
</dbReference>
<feature type="binding site" evidence="15">
    <location>
        <position position="241"/>
    </location>
    <ligand>
        <name>[2Fe-2S] cluster</name>
        <dbReference type="ChEBI" id="CHEBI:190135"/>
        <label>2</label>
    </ligand>
</feature>
<dbReference type="SUPFAM" id="SSF54665">
    <property type="entry name" value="CO dehydrogenase molybdoprotein N-domain-like"/>
    <property type="match status" value="1"/>
</dbReference>
<name>A0A433TFU5_ELYCH</name>
<evidence type="ECO:0000256" key="14">
    <source>
        <dbReference type="PIRSR" id="PIRSR000127-2"/>
    </source>
</evidence>
<evidence type="ECO:0000256" key="11">
    <source>
        <dbReference type="ARBA" id="ARBA00023027"/>
    </source>
</evidence>